<name>A0A085TTI0_9RHOB</name>
<dbReference type="PATRIC" id="fig|1317124.6.peg.3003"/>
<protein>
    <submittedName>
        <fullName evidence="2">Glycosyl transferase family protein</fullName>
    </submittedName>
</protein>
<evidence type="ECO:0000313" key="2">
    <source>
        <dbReference type="EMBL" id="KFE34027.1"/>
    </source>
</evidence>
<dbReference type="InterPro" id="IPR001173">
    <property type="entry name" value="Glyco_trans_2-like"/>
</dbReference>
<keyword evidence="2" id="KW-0808">Transferase</keyword>
<dbReference type="RefSeq" id="WP_038147857.1">
    <property type="nucleotide sequence ID" value="NZ_AQRC01000013.1"/>
</dbReference>
<organism evidence="2 3">
    <name type="scientific">Thioclava atlantica</name>
    <dbReference type="NCBI Taxonomy" id="1317124"/>
    <lineage>
        <taxon>Bacteria</taxon>
        <taxon>Pseudomonadati</taxon>
        <taxon>Pseudomonadota</taxon>
        <taxon>Alphaproteobacteria</taxon>
        <taxon>Rhodobacterales</taxon>
        <taxon>Paracoccaceae</taxon>
        <taxon>Thioclava</taxon>
    </lineage>
</organism>
<dbReference type="eggNOG" id="COG1216">
    <property type="taxonomic scope" value="Bacteria"/>
</dbReference>
<reference evidence="2 3" key="2">
    <citation type="journal article" date="2015" name="Antonie Van Leeuwenhoek">
        <title>Thioclava indica sp. nov., isolated from surface seawater of the Indian Ocean.</title>
        <authorList>
            <person name="Liu Y."/>
            <person name="Lai Q."/>
            <person name="Du J."/>
            <person name="Xu H."/>
            <person name="Jiang L."/>
            <person name="Shao Z."/>
        </authorList>
    </citation>
    <scope>NUCLEOTIDE SEQUENCE [LARGE SCALE GENOMIC DNA]</scope>
    <source>
        <strain evidence="2 3">13D2W-2</strain>
    </source>
</reference>
<dbReference type="SUPFAM" id="SSF53448">
    <property type="entry name" value="Nucleotide-diphospho-sugar transferases"/>
    <property type="match status" value="1"/>
</dbReference>
<dbReference type="PANTHER" id="PTHR43179">
    <property type="entry name" value="RHAMNOSYLTRANSFERASE WBBL"/>
    <property type="match status" value="1"/>
</dbReference>
<feature type="domain" description="Glycosyltransferase 2-like" evidence="1">
    <location>
        <begin position="6"/>
        <end position="163"/>
    </location>
</feature>
<dbReference type="EMBL" id="AQRC01000013">
    <property type="protein sequence ID" value="KFE34027.1"/>
    <property type="molecule type" value="Genomic_DNA"/>
</dbReference>
<comment type="caution">
    <text evidence="2">The sequence shown here is derived from an EMBL/GenBank/DDBJ whole genome shotgun (WGS) entry which is preliminary data.</text>
</comment>
<dbReference type="Pfam" id="PF00535">
    <property type="entry name" value="Glycos_transf_2"/>
    <property type="match status" value="1"/>
</dbReference>
<dbReference type="CDD" id="cd04186">
    <property type="entry name" value="GT_2_like_c"/>
    <property type="match status" value="1"/>
</dbReference>
<dbReference type="InterPro" id="IPR029044">
    <property type="entry name" value="Nucleotide-diphossugar_trans"/>
</dbReference>
<keyword evidence="3" id="KW-1185">Reference proteome</keyword>
<dbReference type="PANTHER" id="PTHR43179:SF7">
    <property type="entry name" value="RHAMNOSYLTRANSFERASE WBBL"/>
    <property type="match status" value="1"/>
</dbReference>
<dbReference type="GO" id="GO:0016740">
    <property type="term" value="F:transferase activity"/>
    <property type="evidence" value="ECO:0007669"/>
    <property type="project" value="UniProtKB-KW"/>
</dbReference>
<accession>A0A085TTI0</accession>
<gene>
    <name evidence="2" type="ORF">DW2_14945</name>
</gene>
<evidence type="ECO:0000313" key="3">
    <source>
        <dbReference type="Proteomes" id="UP000028607"/>
    </source>
</evidence>
<sequence>MANRVTIVTVAYNSEEVLPQMLASVPADVPVIVVDNASRDAAATKTIVDKAGGQYLRSEKNLGFGGGCNLGAARADGDFLLFLNPDARLEEGALEALLAAAERYPDCVAMNPRIKGRNGRAYFKRRSVLLPRDAYLPRGWPDTDREVPVLTGAAFFVRRSEFDAVGGFDEKIFLYHEDDDLSLRLAQRGKLFFVREAVVFHEEGHSSERSVEGARFKARHLGRSRVYALRKHGRPHPFLGSFLAALGQLLSPENLLSRRKRAKQVAFLRGVSDMRYKGISTGDFSGR</sequence>
<dbReference type="Gene3D" id="3.90.550.10">
    <property type="entry name" value="Spore Coat Polysaccharide Biosynthesis Protein SpsA, Chain A"/>
    <property type="match status" value="1"/>
</dbReference>
<reference evidence="3" key="1">
    <citation type="submission" date="2013-04" db="EMBL/GenBank/DDBJ databases">
        <title>Thioclava sp. 13D2W-2 Genome Sequencing.</title>
        <authorList>
            <person name="Lai Q."/>
            <person name="Li G."/>
            <person name="Shao Z."/>
        </authorList>
    </citation>
    <scope>NUCLEOTIDE SEQUENCE [LARGE SCALE GENOMIC DNA]</scope>
    <source>
        <strain evidence="3">13D2W-2</strain>
    </source>
</reference>
<proteinExistence type="predicted"/>
<dbReference type="AlphaFoldDB" id="A0A085TTI0"/>
<dbReference type="OrthoDB" id="9771846at2"/>
<dbReference type="Proteomes" id="UP000028607">
    <property type="component" value="Unassembled WGS sequence"/>
</dbReference>
<dbReference type="STRING" id="1317124.DW2_14945"/>
<evidence type="ECO:0000259" key="1">
    <source>
        <dbReference type="Pfam" id="PF00535"/>
    </source>
</evidence>